<dbReference type="GO" id="GO:0015934">
    <property type="term" value="C:large ribosomal subunit"/>
    <property type="evidence" value="ECO:0007669"/>
    <property type="project" value="InterPro"/>
</dbReference>
<evidence type="ECO:0000256" key="4">
    <source>
        <dbReference type="ARBA" id="ARBA00035178"/>
    </source>
</evidence>
<dbReference type="AlphaFoldDB" id="A0A2N0UQZ3"/>
<dbReference type="InterPro" id="IPR002677">
    <property type="entry name" value="Ribosomal_bL32"/>
</dbReference>
<dbReference type="PANTHER" id="PTHR35534:SF1">
    <property type="entry name" value="LARGE RIBOSOMAL SUBUNIT PROTEIN BL32"/>
    <property type="match status" value="1"/>
</dbReference>
<dbReference type="RefSeq" id="WP_015524162.1">
    <property type="nucleotide sequence ID" value="NZ_CABMMZ010000056.1"/>
</dbReference>
<dbReference type="GeneID" id="93769362"/>
<dbReference type="Proteomes" id="UP000233425">
    <property type="component" value="Unassembled WGS sequence"/>
</dbReference>
<evidence type="ECO:0000256" key="3">
    <source>
        <dbReference type="ARBA" id="ARBA00023274"/>
    </source>
</evidence>
<proteinExistence type="inferred from homology"/>
<evidence type="ECO:0000313" key="6">
    <source>
        <dbReference type="EMBL" id="PKD29338.1"/>
    </source>
</evidence>
<protein>
    <recommendedName>
        <fullName evidence="4 5">Large ribosomal subunit protein bL32</fullName>
    </recommendedName>
</protein>
<sequence>MAVPKNKTSHARKSSRRSTVWKINAPELTACPNCGELTAAHKACTNCGMYNGRQVVVKKDEQ</sequence>
<dbReference type="GO" id="GO:0006412">
    <property type="term" value="P:translation"/>
    <property type="evidence" value="ECO:0007669"/>
    <property type="project" value="UniProtKB-UniRule"/>
</dbReference>
<gene>
    <name evidence="5 6" type="primary">rpmF</name>
    <name evidence="6" type="ORF">RBATCC27255_01165</name>
</gene>
<name>A0A2N0UQZ3_9FIRM</name>
<evidence type="ECO:0000313" key="7">
    <source>
        <dbReference type="Proteomes" id="UP000233425"/>
    </source>
</evidence>
<dbReference type="GO" id="GO:0003735">
    <property type="term" value="F:structural constituent of ribosome"/>
    <property type="evidence" value="ECO:0007669"/>
    <property type="project" value="InterPro"/>
</dbReference>
<dbReference type="InterPro" id="IPR044957">
    <property type="entry name" value="Ribosomal_bL32_bact"/>
</dbReference>
<comment type="similarity">
    <text evidence="1 5">Belongs to the bacterial ribosomal protein bL32 family.</text>
</comment>
<organism evidence="6 7">
    <name type="scientific">Ruminococcus bromii</name>
    <dbReference type="NCBI Taxonomy" id="40518"/>
    <lineage>
        <taxon>Bacteria</taxon>
        <taxon>Bacillati</taxon>
        <taxon>Bacillota</taxon>
        <taxon>Clostridia</taxon>
        <taxon>Eubacteriales</taxon>
        <taxon>Oscillospiraceae</taxon>
        <taxon>Ruminococcus</taxon>
    </lineage>
</organism>
<dbReference type="NCBIfam" id="TIGR01031">
    <property type="entry name" value="rpmF_bact"/>
    <property type="match status" value="1"/>
</dbReference>
<keyword evidence="3 5" id="KW-0687">Ribonucleoprotein</keyword>
<evidence type="ECO:0000256" key="2">
    <source>
        <dbReference type="ARBA" id="ARBA00022980"/>
    </source>
</evidence>
<dbReference type="Pfam" id="PF01783">
    <property type="entry name" value="Ribosomal_L32p"/>
    <property type="match status" value="1"/>
</dbReference>
<keyword evidence="2 5" id="KW-0689">Ribosomal protein</keyword>
<dbReference type="HAMAP" id="MF_00340">
    <property type="entry name" value="Ribosomal_bL32"/>
    <property type="match status" value="1"/>
</dbReference>
<reference evidence="6" key="1">
    <citation type="journal article" date="2018" name="Environ. Microbiol.">
        <title>Sporulation capability and amylosome conservation among diverse human colonic and rumen isolates of the keystone starch-degrader Ruminococcus bromii.</title>
        <authorList>
            <person name="Mukhopadhya I."/>
            <person name="Morais S."/>
            <person name="Laverde-Gomez J."/>
            <person name="Sheridan P.O."/>
            <person name="Walker A.W."/>
            <person name="Kelly W."/>
            <person name="Klieve A.V."/>
            <person name="Ouwerkerk D."/>
            <person name="Duncan S.H."/>
            <person name="Louis P."/>
            <person name="Koropatkin N."/>
            <person name="Cockburn D."/>
            <person name="Kibler R."/>
            <person name="Cooper P.J."/>
            <person name="Sandoval C."/>
            <person name="Crost E."/>
            <person name="Juge N."/>
            <person name="Bayer E.A."/>
            <person name="Flint H.J."/>
        </authorList>
    </citation>
    <scope>NUCLEOTIDE SEQUENCE [LARGE SCALE GENOMIC DNA]</scope>
    <source>
        <strain evidence="6">ATCC 27255</strain>
    </source>
</reference>
<dbReference type="PANTHER" id="PTHR35534">
    <property type="entry name" value="50S RIBOSOMAL PROTEIN L32"/>
    <property type="match status" value="1"/>
</dbReference>
<accession>A0A2N0UQZ3</accession>
<dbReference type="SUPFAM" id="SSF57829">
    <property type="entry name" value="Zn-binding ribosomal proteins"/>
    <property type="match status" value="1"/>
</dbReference>
<dbReference type="InterPro" id="IPR011332">
    <property type="entry name" value="Ribosomal_zn-bd"/>
</dbReference>
<dbReference type="EMBL" id="NNSR01000056">
    <property type="protein sequence ID" value="PKD29338.1"/>
    <property type="molecule type" value="Genomic_DNA"/>
</dbReference>
<comment type="caution">
    <text evidence="6">The sequence shown here is derived from an EMBL/GenBank/DDBJ whole genome shotgun (WGS) entry which is preliminary data.</text>
</comment>
<evidence type="ECO:0000256" key="5">
    <source>
        <dbReference type="HAMAP-Rule" id="MF_00340"/>
    </source>
</evidence>
<evidence type="ECO:0000256" key="1">
    <source>
        <dbReference type="ARBA" id="ARBA00008560"/>
    </source>
</evidence>
<keyword evidence="7" id="KW-1185">Reference proteome</keyword>